<evidence type="ECO:0000313" key="1">
    <source>
        <dbReference type="EMBL" id="EBQ2905735.1"/>
    </source>
</evidence>
<dbReference type="AlphaFoldDB" id="A0A5U4ZIG9"/>
<accession>A0A5U4ZIG9</accession>
<gene>
    <name evidence="1" type="ORF">A2I20_22570</name>
</gene>
<name>A0A5U4ZIG9_SALER</name>
<proteinExistence type="predicted"/>
<organism evidence="1">
    <name type="scientific">Salmonella enterica</name>
    <name type="common">Salmonella choleraesuis</name>
    <dbReference type="NCBI Taxonomy" id="28901"/>
    <lineage>
        <taxon>Bacteria</taxon>
        <taxon>Pseudomonadati</taxon>
        <taxon>Pseudomonadota</taxon>
        <taxon>Gammaproteobacteria</taxon>
        <taxon>Enterobacterales</taxon>
        <taxon>Enterobacteriaceae</taxon>
        <taxon>Salmonella</taxon>
    </lineage>
</organism>
<reference evidence="1" key="1">
    <citation type="submission" date="2018-07" db="EMBL/GenBank/DDBJ databases">
        <authorList>
            <consortium name="GenomeTrakr network: Whole genome sequencing for foodborne pathogen traceback"/>
        </authorList>
    </citation>
    <scope>NUCLEOTIDE SEQUENCE</scope>
    <source>
        <strain evidence="1">CFSAN048019</strain>
    </source>
</reference>
<protein>
    <submittedName>
        <fullName evidence="1">Uncharacterized protein</fullName>
    </submittedName>
</protein>
<dbReference type="EMBL" id="AAGONA010000028">
    <property type="protein sequence ID" value="EBQ2905735.1"/>
    <property type="molecule type" value="Genomic_DNA"/>
</dbReference>
<sequence length="175" mass="19825">MMKLIDVLVQELPRRGGWPAGVEEIWQDYDRMMRPIGWFHDELCDDHRRQHHDAHVKISRKQYEAALASSKSKWDGEGLPPIGAKCEFISNDTTWGEVSVIGFDGDKVVFKPSGDTYYAIAPSNKQIFRPIRSEADKKRDEAIHAITELCRNSASNGHSAELIYDAIKSGKIVID</sequence>
<comment type="caution">
    <text evidence="1">The sequence shown here is derived from an EMBL/GenBank/DDBJ whole genome shotgun (WGS) entry which is preliminary data.</text>
</comment>